<evidence type="ECO:0000256" key="1">
    <source>
        <dbReference type="SAM" id="MobiDB-lite"/>
    </source>
</evidence>
<dbReference type="Proteomes" id="UP000735302">
    <property type="component" value="Unassembled WGS sequence"/>
</dbReference>
<evidence type="ECO:0000313" key="2">
    <source>
        <dbReference type="EMBL" id="GFO13227.1"/>
    </source>
</evidence>
<dbReference type="AlphaFoldDB" id="A0AAV4B1X7"/>
<protein>
    <submittedName>
        <fullName evidence="2">Uncharacterized protein</fullName>
    </submittedName>
</protein>
<name>A0AAV4B1X7_9GAST</name>
<keyword evidence="3" id="KW-1185">Reference proteome</keyword>
<proteinExistence type="predicted"/>
<sequence length="114" mass="11143">MCIFYKIKDNILSLAPGGAGVDGGDNGSGVSGNSSGDGCDDGGDSGGRGGGVGDRDGDNSRVGSGARPQQDDLRVPGSPSGQGAGGGARTRDRKVSADLRADSLATEPPTPQPK</sequence>
<organism evidence="2 3">
    <name type="scientific">Plakobranchus ocellatus</name>
    <dbReference type="NCBI Taxonomy" id="259542"/>
    <lineage>
        <taxon>Eukaryota</taxon>
        <taxon>Metazoa</taxon>
        <taxon>Spiralia</taxon>
        <taxon>Lophotrochozoa</taxon>
        <taxon>Mollusca</taxon>
        <taxon>Gastropoda</taxon>
        <taxon>Heterobranchia</taxon>
        <taxon>Euthyneura</taxon>
        <taxon>Panpulmonata</taxon>
        <taxon>Sacoglossa</taxon>
        <taxon>Placobranchoidea</taxon>
        <taxon>Plakobranchidae</taxon>
        <taxon>Plakobranchus</taxon>
    </lineage>
</organism>
<dbReference type="EMBL" id="BLXT01004481">
    <property type="protein sequence ID" value="GFO13227.1"/>
    <property type="molecule type" value="Genomic_DNA"/>
</dbReference>
<feature type="region of interest" description="Disordered" evidence="1">
    <location>
        <begin position="14"/>
        <end position="114"/>
    </location>
</feature>
<accession>A0AAV4B1X7</accession>
<feature type="compositionally biased region" description="Gly residues" evidence="1">
    <location>
        <begin position="17"/>
        <end position="30"/>
    </location>
</feature>
<feature type="compositionally biased region" description="Basic and acidic residues" evidence="1">
    <location>
        <begin position="89"/>
        <end position="101"/>
    </location>
</feature>
<gene>
    <name evidence="2" type="ORF">PoB_003973200</name>
</gene>
<reference evidence="2 3" key="1">
    <citation type="journal article" date="2021" name="Elife">
        <title>Chloroplast acquisition without the gene transfer in kleptoplastic sea slugs, Plakobranchus ocellatus.</title>
        <authorList>
            <person name="Maeda T."/>
            <person name="Takahashi S."/>
            <person name="Yoshida T."/>
            <person name="Shimamura S."/>
            <person name="Takaki Y."/>
            <person name="Nagai Y."/>
            <person name="Toyoda A."/>
            <person name="Suzuki Y."/>
            <person name="Arimoto A."/>
            <person name="Ishii H."/>
            <person name="Satoh N."/>
            <person name="Nishiyama T."/>
            <person name="Hasebe M."/>
            <person name="Maruyama T."/>
            <person name="Minagawa J."/>
            <person name="Obokata J."/>
            <person name="Shigenobu S."/>
        </authorList>
    </citation>
    <scope>NUCLEOTIDE SEQUENCE [LARGE SCALE GENOMIC DNA]</scope>
</reference>
<comment type="caution">
    <text evidence="2">The sequence shown here is derived from an EMBL/GenBank/DDBJ whole genome shotgun (WGS) entry which is preliminary data.</text>
</comment>
<evidence type="ECO:0000313" key="3">
    <source>
        <dbReference type="Proteomes" id="UP000735302"/>
    </source>
</evidence>